<protein>
    <submittedName>
        <fullName evidence="2">Uncharacterized protein</fullName>
    </submittedName>
</protein>
<proteinExistence type="predicted"/>
<dbReference type="EMBL" id="OX451738">
    <property type="protein sequence ID" value="CAI8602892.1"/>
    <property type="molecule type" value="Genomic_DNA"/>
</dbReference>
<evidence type="ECO:0000313" key="2">
    <source>
        <dbReference type="EMBL" id="CAI8602892.1"/>
    </source>
</evidence>
<evidence type="ECO:0000313" key="3">
    <source>
        <dbReference type="Proteomes" id="UP001157006"/>
    </source>
</evidence>
<keyword evidence="3" id="KW-1185">Reference proteome</keyword>
<accession>A0AAV1A1B1</accession>
<dbReference type="Proteomes" id="UP001157006">
    <property type="component" value="Chromosome 3"/>
</dbReference>
<sequence length="91" mass="10242">MLLEVNVKLIFFYEPKPDAGDFTFMDVVREKRKDKTCDEENEKLSECSGDSSDESERDLHFNDSEEVMNGFDEGVGAGVDGEPRTENVANS</sequence>
<evidence type="ECO:0000256" key="1">
    <source>
        <dbReference type="SAM" id="MobiDB-lite"/>
    </source>
</evidence>
<organism evidence="2 3">
    <name type="scientific">Vicia faba</name>
    <name type="common">Broad bean</name>
    <name type="synonym">Faba vulgaris</name>
    <dbReference type="NCBI Taxonomy" id="3906"/>
    <lineage>
        <taxon>Eukaryota</taxon>
        <taxon>Viridiplantae</taxon>
        <taxon>Streptophyta</taxon>
        <taxon>Embryophyta</taxon>
        <taxon>Tracheophyta</taxon>
        <taxon>Spermatophyta</taxon>
        <taxon>Magnoliopsida</taxon>
        <taxon>eudicotyledons</taxon>
        <taxon>Gunneridae</taxon>
        <taxon>Pentapetalae</taxon>
        <taxon>rosids</taxon>
        <taxon>fabids</taxon>
        <taxon>Fabales</taxon>
        <taxon>Fabaceae</taxon>
        <taxon>Papilionoideae</taxon>
        <taxon>50 kb inversion clade</taxon>
        <taxon>NPAAA clade</taxon>
        <taxon>Hologalegina</taxon>
        <taxon>IRL clade</taxon>
        <taxon>Fabeae</taxon>
        <taxon>Vicia</taxon>
    </lineage>
</organism>
<gene>
    <name evidence="2" type="ORF">VFH_III061760</name>
</gene>
<dbReference type="AlphaFoldDB" id="A0AAV1A1B1"/>
<feature type="region of interest" description="Disordered" evidence="1">
    <location>
        <begin position="35"/>
        <end position="91"/>
    </location>
</feature>
<feature type="compositionally biased region" description="Basic and acidic residues" evidence="1">
    <location>
        <begin position="35"/>
        <end position="45"/>
    </location>
</feature>
<reference evidence="2 3" key="1">
    <citation type="submission" date="2023-01" db="EMBL/GenBank/DDBJ databases">
        <authorList>
            <person name="Kreplak J."/>
        </authorList>
    </citation>
    <scope>NUCLEOTIDE SEQUENCE [LARGE SCALE GENOMIC DNA]</scope>
</reference>
<name>A0AAV1A1B1_VICFA</name>